<reference evidence="1" key="2">
    <citation type="journal article" date="2015" name="Fish Shellfish Immunol.">
        <title>Early steps in the European eel (Anguilla anguilla)-Vibrio vulnificus interaction in the gills: Role of the RtxA13 toxin.</title>
        <authorList>
            <person name="Callol A."/>
            <person name="Pajuelo D."/>
            <person name="Ebbesson L."/>
            <person name="Teles M."/>
            <person name="MacKenzie S."/>
            <person name="Amaro C."/>
        </authorList>
    </citation>
    <scope>NUCLEOTIDE SEQUENCE</scope>
</reference>
<accession>A0A0E9RDA0</accession>
<dbReference type="AlphaFoldDB" id="A0A0E9RDA0"/>
<sequence length="41" mass="4618">MAAQFLHFESRLLGQWSGTTAHSHCPRVKKCLEPLAVCHIN</sequence>
<protein>
    <submittedName>
        <fullName evidence="1">Uncharacterized protein</fullName>
    </submittedName>
</protein>
<dbReference type="EMBL" id="GBXM01081498">
    <property type="protein sequence ID" value="JAH27079.1"/>
    <property type="molecule type" value="Transcribed_RNA"/>
</dbReference>
<reference evidence="1" key="1">
    <citation type="submission" date="2014-11" db="EMBL/GenBank/DDBJ databases">
        <authorList>
            <person name="Amaro Gonzalez C."/>
        </authorList>
    </citation>
    <scope>NUCLEOTIDE SEQUENCE</scope>
</reference>
<proteinExistence type="predicted"/>
<evidence type="ECO:0000313" key="1">
    <source>
        <dbReference type="EMBL" id="JAH27079.1"/>
    </source>
</evidence>
<name>A0A0E9RDA0_ANGAN</name>
<organism evidence="1">
    <name type="scientific">Anguilla anguilla</name>
    <name type="common">European freshwater eel</name>
    <name type="synonym">Muraena anguilla</name>
    <dbReference type="NCBI Taxonomy" id="7936"/>
    <lineage>
        <taxon>Eukaryota</taxon>
        <taxon>Metazoa</taxon>
        <taxon>Chordata</taxon>
        <taxon>Craniata</taxon>
        <taxon>Vertebrata</taxon>
        <taxon>Euteleostomi</taxon>
        <taxon>Actinopterygii</taxon>
        <taxon>Neopterygii</taxon>
        <taxon>Teleostei</taxon>
        <taxon>Anguilliformes</taxon>
        <taxon>Anguillidae</taxon>
        <taxon>Anguilla</taxon>
    </lineage>
</organism>